<comment type="caution">
    <text evidence="3">The sequence shown here is derived from an EMBL/GenBank/DDBJ whole genome shotgun (WGS) entry which is preliminary data.</text>
</comment>
<sequence>SLLGYRRIQIMHKTTLGRKPKKKIYHTVQELDRVMELQKKPAMILQLISVIQSQKSGVVLLRDLEKFVGFVDKWNHMAVIQKYPTVFRVSGGHGCRSPPAVTLTDKAKLIVSMEPDARAEMEPILVKNLRKLLMLSVDCRLPLKTVDSVANEMGLPSDFKNSLVLKYPQYFSLNEVNRTEYLHLENWDSSLAVTSREESAKRPPFPSTGRSRASRDGNFPGPFAFRIEFPSGFRPHLKYLEHLRRWQKMDFPSPYLNPRRLDIPDAKARKRAVAVLHELLSLTVEKRLTSDQVEAFRFELRLPTRLLLCLIKHHGIFYLTNKGVFSSVILKEGYDGSELVHKCPLL</sequence>
<accession>S8DWA8</accession>
<dbReference type="PANTHER" id="PTHR31476:SF11">
    <property type="entry name" value="UBIQUITIN CARBOXYL-TERMINAL HYDROLASE FAMILY PROTEIN"/>
    <property type="match status" value="1"/>
</dbReference>
<feature type="region of interest" description="Disordered" evidence="1">
    <location>
        <begin position="193"/>
        <end position="217"/>
    </location>
</feature>
<feature type="non-terminal residue" evidence="3">
    <location>
        <position position="346"/>
    </location>
</feature>
<reference evidence="3 4" key="1">
    <citation type="journal article" date="2013" name="BMC Genomics">
        <title>The miniature genome of a carnivorous plant Genlisea aurea contains a low number of genes and short non-coding sequences.</title>
        <authorList>
            <person name="Leushkin E.V."/>
            <person name="Sutormin R.A."/>
            <person name="Nabieva E.R."/>
            <person name="Penin A.A."/>
            <person name="Kondrashov A.S."/>
            <person name="Logacheva M.D."/>
        </authorList>
    </citation>
    <scope>NUCLEOTIDE SEQUENCE [LARGE SCALE GENOMIC DNA]</scope>
</reference>
<protein>
    <recommendedName>
        <fullName evidence="2">PORR domain-containing protein</fullName>
    </recommendedName>
</protein>
<evidence type="ECO:0000256" key="1">
    <source>
        <dbReference type="SAM" id="MobiDB-lite"/>
    </source>
</evidence>
<name>S8DWA8_9LAMI</name>
<dbReference type="OrthoDB" id="1676166at2759"/>
<dbReference type="Pfam" id="PF11955">
    <property type="entry name" value="PORR"/>
    <property type="match status" value="1"/>
</dbReference>
<feature type="domain" description="PORR" evidence="2">
    <location>
        <begin position="28"/>
        <end position="346"/>
    </location>
</feature>
<proteinExistence type="predicted"/>
<dbReference type="GO" id="GO:0003723">
    <property type="term" value="F:RNA binding"/>
    <property type="evidence" value="ECO:0007669"/>
    <property type="project" value="InterPro"/>
</dbReference>
<dbReference type="Proteomes" id="UP000015453">
    <property type="component" value="Unassembled WGS sequence"/>
</dbReference>
<gene>
    <name evidence="3" type="ORF">M569_10554</name>
</gene>
<evidence type="ECO:0000313" key="4">
    <source>
        <dbReference type="Proteomes" id="UP000015453"/>
    </source>
</evidence>
<feature type="non-terminal residue" evidence="3">
    <location>
        <position position="1"/>
    </location>
</feature>
<dbReference type="AlphaFoldDB" id="S8DWA8"/>
<evidence type="ECO:0000313" key="3">
    <source>
        <dbReference type="EMBL" id="EPS64227.1"/>
    </source>
</evidence>
<dbReference type="EMBL" id="AUSU01004967">
    <property type="protein sequence ID" value="EPS64227.1"/>
    <property type="molecule type" value="Genomic_DNA"/>
</dbReference>
<evidence type="ECO:0000259" key="2">
    <source>
        <dbReference type="Pfam" id="PF11955"/>
    </source>
</evidence>
<dbReference type="PANTHER" id="PTHR31476">
    <property type="entry name" value="PROTEIN WHAT'S THIS FACTOR 1 HOMOLOG, CHLOROPLASTIC"/>
    <property type="match status" value="1"/>
</dbReference>
<keyword evidence="4" id="KW-1185">Reference proteome</keyword>
<dbReference type="InterPro" id="IPR021099">
    <property type="entry name" value="PORR_domain"/>
</dbReference>
<dbReference type="InterPro" id="IPR045040">
    <property type="entry name" value="PORR_fam"/>
</dbReference>
<organism evidence="3 4">
    <name type="scientific">Genlisea aurea</name>
    <dbReference type="NCBI Taxonomy" id="192259"/>
    <lineage>
        <taxon>Eukaryota</taxon>
        <taxon>Viridiplantae</taxon>
        <taxon>Streptophyta</taxon>
        <taxon>Embryophyta</taxon>
        <taxon>Tracheophyta</taxon>
        <taxon>Spermatophyta</taxon>
        <taxon>Magnoliopsida</taxon>
        <taxon>eudicotyledons</taxon>
        <taxon>Gunneridae</taxon>
        <taxon>Pentapetalae</taxon>
        <taxon>asterids</taxon>
        <taxon>lamiids</taxon>
        <taxon>Lamiales</taxon>
        <taxon>Lentibulariaceae</taxon>
        <taxon>Genlisea</taxon>
    </lineage>
</organism>